<sequence>MVYYRSRDNRKWIYESIHYNRRDARRAANRLEQRGYRTLILG</sequence>
<reference evidence="1 2" key="1">
    <citation type="submission" date="2017-11" db="EMBL/GenBank/DDBJ databases">
        <title>Complete genome of a free-living desiccation-tolerant cyanobacterium and its photosynthetic adaptation to extreme terrestrial habitat.</title>
        <authorList>
            <person name="Shang J."/>
        </authorList>
    </citation>
    <scope>NUCLEOTIDE SEQUENCE [LARGE SCALE GENOMIC DNA]</scope>
    <source>
        <strain evidence="1 2">CCNUN1</strain>
        <plasmid evidence="2">pnfsy08</plasmid>
    </source>
</reference>
<keyword evidence="2" id="KW-1185">Reference proteome</keyword>
<dbReference type="KEGG" id="nfl:COO91_10735"/>
<geneLocation type="plasmid" evidence="2">
    <name>pnfsy08</name>
</geneLocation>
<dbReference type="EMBL" id="CP024793">
    <property type="protein sequence ID" value="AUB44506.1"/>
    <property type="molecule type" value="Genomic_DNA"/>
</dbReference>
<evidence type="ECO:0000313" key="2">
    <source>
        <dbReference type="Proteomes" id="UP000232003"/>
    </source>
</evidence>
<protein>
    <recommendedName>
        <fullName evidence="3">SPOR domain-containing protein</fullName>
    </recommendedName>
</protein>
<proteinExistence type="predicted"/>
<gene>
    <name evidence="1" type="ORF">COO91_10735</name>
</gene>
<dbReference type="Proteomes" id="UP000232003">
    <property type="component" value="Plasmid pNFSY08"/>
</dbReference>
<organism evidence="1 2">
    <name type="scientific">Nostoc flagelliforme CCNUN1</name>
    <dbReference type="NCBI Taxonomy" id="2038116"/>
    <lineage>
        <taxon>Bacteria</taxon>
        <taxon>Bacillati</taxon>
        <taxon>Cyanobacteriota</taxon>
        <taxon>Cyanophyceae</taxon>
        <taxon>Nostocales</taxon>
        <taxon>Nostocaceae</taxon>
        <taxon>Nostoc</taxon>
    </lineage>
</organism>
<dbReference type="AlphaFoldDB" id="A0A2K8T9Y4"/>
<evidence type="ECO:0000313" key="1">
    <source>
        <dbReference type="EMBL" id="AUB44506.1"/>
    </source>
</evidence>
<evidence type="ECO:0008006" key="3">
    <source>
        <dbReference type="Google" id="ProtNLM"/>
    </source>
</evidence>
<name>A0A2K8T9Y4_9NOSO</name>
<accession>A0A2K8T9Y4</accession>
<keyword evidence="1" id="KW-0614">Plasmid</keyword>